<dbReference type="AlphaFoldDB" id="A0A8D5JS06"/>
<feature type="transmembrane region" description="Helical" evidence="1">
    <location>
        <begin position="6"/>
        <end position="24"/>
    </location>
</feature>
<evidence type="ECO:0000313" key="3">
    <source>
        <dbReference type="Proteomes" id="UP000826725"/>
    </source>
</evidence>
<keyword evidence="1" id="KW-0472">Membrane</keyword>
<keyword evidence="1" id="KW-1133">Transmembrane helix</keyword>
<name>A0A8D5JS06_9BACT</name>
<evidence type="ECO:0000313" key="2">
    <source>
        <dbReference type="EMBL" id="BCL61581.1"/>
    </source>
</evidence>
<keyword evidence="3" id="KW-1185">Reference proteome</keyword>
<gene>
    <name evidence="2" type="ORF">DGMP_22740</name>
</gene>
<sequence>MEIFLILATIIGGIVGVIQIFKWIKPINLPIPRNKTKTISITLQANKNGSFDFNETEIKRISKELLFFLRNKEQIQIQYVIPQHNDARRKYKKLEKQKNLSQADIEQRNSLQKYFKSLDGKLAKLSRIIISVYSQADSVYATYGDESFSDILIGILDRFKKSSLVTGTKIDVWREKNKRFTTAIYLTDEELERTLSKLNLKSRQGLAFGPNNYFALELPLHIILKKLIPEVAFHLMWLSEREGNPIEQYSDNYNLLDWCIGLG</sequence>
<reference evidence="2" key="1">
    <citation type="submission" date="2020-09" db="EMBL/GenBank/DDBJ databases">
        <title>Desulfogranum mesoprofundum gen. nov., sp. nov., a novel mesophilic, sulfate-reducing chemolithoautotroph isolated from a deep-sea hydrothermal vent chimney in the Suiyo Seamount.</title>
        <authorList>
            <person name="Hashimoto Y."/>
            <person name="Nakagawa S."/>
        </authorList>
    </citation>
    <scope>NUCLEOTIDE SEQUENCE</scope>
    <source>
        <strain evidence="2">KT2</strain>
    </source>
</reference>
<protein>
    <submittedName>
        <fullName evidence="2">Uncharacterized protein</fullName>
    </submittedName>
</protein>
<dbReference type="KEGG" id="dbk:DGMP_22740"/>
<accession>A0A8D5JS06</accession>
<organism evidence="2 3">
    <name type="scientific">Desulfomarina profundi</name>
    <dbReference type="NCBI Taxonomy" id="2772557"/>
    <lineage>
        <taxon>Bacteria</taxon>
        <taxon>Pseudomonadati</taxon>
        <taxon>Thermodesulfobacteriota</taxon>
        <taxon>Desulfobulbia</taxon>
        <taxon>Desulfobulbales</taxon>
        <taxon>Desulfobulbaceae</taxon>
        <taxon>Desulfomarina</taxon>
    </lineage>
</organism>
<dbReference type="EMBL" id="AP024086">
    <property type="protein sequence ID" value="BCL61581.1"/>
    <property type="molecule type" value="Genomic_DNA"/>
</dbReference>
<evidence type="ECO:0000256" key="1">
    <source>
        <dbReference type="SAM" id="Phobius"/>
    </source>
</evidence>
<dbReference type="Proteomes" id="UP000826725">
    <property type="component" value="Chromosome"/>
</dbReference>
<proteinExistence type="predicted"/>
<keyword evidence="1" id="KW-0812">Transmembrane</keyword>
<dbReference type="RefSeq" id="WP_228854016.1">
    <property type="nucleotide sequence ID" value="NZ_AP024086.1"/>
</dbReference>